<dbReference type="PANTHER" id="PTHR46160">
    <property type="entry name" value="ALPHA-TECTORIN-RELATED"/>
    <property type="match status" value="1"/>
</dbReference>
<keyword evidence="6" id="KW-1185">Reference proteome</keyword>
<dbReference type="PROSITE" id="PS01186">
    <property type="entry name" value="EGF_2"/>
    <property type="match status" value="1"/>
</dbReference>
<keyword evidence="2" id="KW-1133">Transmembrane helix</keyword>
<evidence type="ECO:0000256" key="2">
    <source>
        <dbReference type="SAM" id="Phobius"/>
    </source>
</evidence>
<sequence>MQFSDSRSTPDIVSTYEQLIDHSTSDIVTTDQATTDQLISTTLMCSPNMVYANCSTCQATCMDPKGCIKNCTEPEMCVCPNGFLLKEDACVIQEECGCFVRDVGVIAEGAIYISSNCSRRCSCNRGQLDCSNTYRCSHNAVCEVRKDVQQCYCNVGYEGDGVNCTSSPSDCLDVYNTISTKSDVYKIKPTTWQGEPFNVYCNMTDGGGWTETNLVLTMVKISQLKTVTTITGMTVTALLFILKVAVIPIASTVVHGGMPVLLLAVMFTLIVLTVVIAFAGLVFLGIFAT</sequence>
<dbReference type="NCBIfam" id="NF040941">
    <property type="entry name" value="GGGWT_bact"/>
    <property type="match status" value="1"/>
</dbReference>
<keyword evidence="2" id="KW-0472">Membrane</keyword>
<feature type="domain" description="EGF-like" evidence="3">
    <location>
        <begin position="126"/>
        <end position="165"/>
    </location>
</feature>
<keyword evidence="2" id="KW-0812">Transmembrane</keyword>
<gene>
    <name evidence="5" type="ORF">HOLleu_24093</name>
</gene>
<feature type="transmembrane region" description="Helical" evidence="2">
    <location>
        <begin position="260"/>
        <end position="287"/>
    </location>
</feature>
<dbReference type="CDD" id="cd19941">
    <property type="entry name" value="TIL"/>
    <property type="match status" value="1"/>
</dbReference>
<dbReference type="Gene3D" id="2.10.25.10">
    <property type="entry name" value="Laminin"/>
    <property type="match status" value="1"/>
</dbReference>
<comment type="caution">
    <text evidence="1">Lacks conserved residue(s) required for the propagation of feature annotation.</text>
</comment>
<dbReference type="Pfam" id="PF00147">
    <property type="entry name" value="Fibrinogen_C"/>
    <property type="match status" value="1"/>
</dbReference>
<evidence type="ECO:0000259" key="4">
    <source>
        <dbReference type="PROSITE" id="PS51406"/>
    </source>
</evidence>
<dbReference type="InterPro" id="IPR014716">
    <property type="entry name" value="Fibrinogen_a/b/g_C_1"/>
</dbReference>
<dbReference type="InterPro" id="IPR025615">
    <property type="entry name" value="TILa_dom"/>
</dbReference>
<dbReference type="AlphaFoldDB" id="A0A9Q1H3B2"/>
<accession>A0A9Q1H3B2</accession>
<keyword evidence="1" id="KW-0245">EGF-like domain</keyword>
<feature type="transmembrane region" description="Helical" evidence="2">
    <location>
        <begin position="230"/>
        <end position="254"/>
    </location>
</feature>
<comment type="caution">
    <text evidence="5">The sequence shown here is derived from an EMBL/GenBank/DDBJ whole genome shotgun (WGS) entry which is preliminary data.</text>
</comment>
<evidence type="ECO:0000313" key="5">
    <source>
        <dbReference type="EMBL" id="KAJ8033747.1"/>
    </source>
</evidence>
<dbReference type="Pfam" id="PF12714">
    <property type="entry name" value="TILa"/>
    <property type="match status" value="1"/>
</dbReference>
<dbReference type="InterPro" id="IPR036056">
    <property type="entry name" value="Fibrinogen-like_C"/>
</dbReference>
<dbReference type="PANTHER" id="PTHR46160:SF8">
    <property type="entry name" value="VWFD DOMAIN-CONTAINING PROTEIN"/>
    <property type="match status" value="1"/>
</dbReference>
<dbReference type="InterPro" id="IPR000742">
    <property type="entry name" value="EGF"/>
</dbReference>
<protein>
    <submittedName>
        <fullName evidence="5">Zonadhesin</fullName>
    </submittedName>
</protein>
<dbReference type="SUPFAM" id="SSF56496">
    <property type="entry name" value="Fibrinogen C-terminal domain-like"/>
    <property type="match status" value="1"/>
</dbReference>
<dbReference type="Gene3D" id="3.90.215.10">
    <property type="entry name" value="Gamma Fibrinogen, chain A, domain 1"/>
    <property type="match status" value="1"/>
</dbReference>
<dbReference type="PROSITE" id="PS50026">
    <property type="entry name" value="EGF_3"/>
    <property type="match status" value="1"/>
</dbReference>
<organism evidence="5 6">
    <name type="scientific">Holothuria leucospilota</name>
    <name type="common">Black long sea cucumber</name>
    <name type="synonym">Mertensiothuria leucospilota</name>
    <dbReference type="NCBI Taxonomy" id="206669"/>
    <lineage>
        <taxon>Eukaryota</taxon>
        <taxon>Metazoa</taxon>
        <taxon>Echinodermata</taxon>
        <taxon>Eleutherozoa</taxon>
        <taxon>Echinozoa</taxon>
        <taxon>Holothuroidea</taxon>
        <taxon>Aspidochirotacea</taxon>
        <taxon>Aspidochirotida</taxon>
        <taxon>Holothuriidae</taxon>
        <taxon>Holothuria</taxon>
    </lineage>
</organism>
<dbReference type="InterPro" id="IPR036084">
    <property type="entry name" value="Ser_inhib-like_sf"/>
</dbReference>
<reference evidence="5" key="1">
    <citation type="submission" date="2021-10" db="EMBL/GenBank/DDBJ databases">
        <title>Tropical sea cucumber genome reveals ecological adaptation and Cuvierian tubules defense mechanism.</title>
        <authorList>
            <person name="Chen T."/>
        </authorList>
    </citation>
    <scope>NUCLEOTIDE SEQUENCE</scope>
    <source>
        <strain evidence="5">Nanhai2018</strain>
        <tissue evidence="5">Muscle</tissue>
    </source>
</reference>
<dbReference type="EMBL" id="JAIZAY010000011">
    <property type="protein sequence ID" value="KAJ8033747.1"/>
    <property type="molecule type" value="Genomic_DNA"/>
</dbReference>
<dbReference type="SUPFAM" id="SSF57567">
    <property type="entry name" value="Serine protease inhibitors"/>
    <property type="match status" value="1"/>
</dbReference>
<proteinExistence type="predicted"/>
<dbReference type="OrthoDB" id="6236007at2759"/>
<dbReference type="SMART" id="SM00181">
    <property type="entry name" value="EGF"/>
    <property type="match status" value="2"/>
</dbReference>
<evidence type="ECO:0000313" key="6">
    <source>
        <dbReference type="Proteomes" id="UP001152320"/>
    </source>
</evidence>
<dbReference type="PROSITE" id="PS51406">
    <property type="entry name" value="FIBRINOGEN_C_2"/>
    <property type="match status" value="1"/>
</dbReference>
<evidence type="ECO:0000259" key="3">
    <source>
        <dbReference type="PROSITE" id="PS50026"/>
    </source>
</evidence>
<dbReference type="InterPro" id="IPR052749">
    <property type="entry name" value="Alpha-tectorin"/>
</dbReference>
<dbReference type="InterPro" id="IPR002181">
    <property type="entry name" value="Fibrinogen_a/b/g_C_dom"/>
</dbReference>
<evidence type="ECO:0000256" key="1">
    <source>
        <dbReference type="PROSITE-ProRule" id="PRU00076"/>
    </source>
</evidence>
<feature type="domain" description="Fibrinogen C-terminal" evidence="4">
    <location>
        <begin position="162"/>
        <end position="210"/>
    </location>
</feature>
<dbReference type="Proteomes" id="UP001152320">
    <property type="component" value="Chromosome 11"/>
</dbReference>
<name>A0A9Q1H3B2_HOLLE</name>